<name>I0L962_9ACTN</name>
<dbReference type="CDD" id="cd14014">
    <property type="entry name" value="STKc_PknB_like"/>
    <property type="match status" value="1"/>
</dbReference>
<dbReference type="Pfam" id="PF00069">
    <property type="entry name" value="Pkinase"/>
    <property type="match status" value="1"/>
</dbReference>
<keyword evidence="5 12" id="KW-0418">Kinase</keyword>
<dbReference type="SMART" id="SM00220">
    <property type="entry name" value="S_TKc"/>
    <property type="match status" value="1"/>
</dbReference>
<evidence type="ECO:0000256" key="2">
    <source>
        <dbReference type="ARBA" id="ARBA00022527"/>
    </source>
</evidence>
<evidence type="ECO:0000256" key="4">
    <source>
        <dbReference type="ARBA" id="ARBA00022741"/>
    </source>
</evidence>
<dbReference type="FunFam" id="1.10.510.10:FF:000021">
    <property type="entry name" value="Serine/threonine protein kinase"/>
    <property type="match status" value="1"/>
</dbReference>
<comment type="catalytic activity">
    <reaction evidence="7">
        <text>L-threonyl-[protein] + ATP = O-phospho-L-threonyl-[protein] + ADP + H(+)</text>
        <dbReference type="Rhea" id="RHEA:46608"/>
        <dbReference type="Rhea" id="RHEA-COMP:11060"/>
        <dbReference type="Rhea" id="RHEA-COMP:11605"/>
        <dbReference type="ChEBI" id="CHEBI:15378"/>
        <dbReference type="ChEBI" id="CHEBI:30013"/>
        <dbReference type="ChEBI" id="CHEBI:30616"/>
        <dbReference type="ChEBI" id="CHEBI:61977"/>
        <dbReference type="ChEBI" id="CHEBI:456216"/>
        <dbReference type="EC" id="2.7.11.1"/>
    </reaction>
</comment>
<comment type="caution">
    <text evidence="12">The sequence shown here is derived from an EMBL/GenBank/DDBJ whole genome shotgun (WGS) entry which is preliminary data.</text>
</comment>
<dbReference type="PANTHER" id="PTHR43289">
    <property type="entry name" value="MITOGEN-ACTIVATED PROTEIN KINASE KINASE KINASE 20-RELATED"/>
    <property type="match status" value="1"/>
</dbReference>
<evidence type="ECO:0000313" key="13">
    <source>
        <dbReference type="Proteomes" id="UP000003448"/>
    </source>
</evidence>
<dbReference type="FunFam" id="3.30.200.20:FF:000035">
    <property type="entry name" value="Serine/threonine protein kinase Stk1"/>
    <property type="match status" value="1"/>
</dbReference>
<keyword evidence="3" id="KW-0808">Transferase</keyword>
<feature type="compositionally biased region" description="Pro residues" evidence="9">
    <location>
        <begin position="417"/>
        <end position="427"/>
    </location>
</feature>
<evidence type="ECO:0000256" key="8">
    <source>
        <dbReference type="ARBA" id="ARBA00048679"/>
    </source>
</evidence>
<keyword evidence="10" id="KW-0812">Transmembrane</keyword>
<reference evidence="13" key="1">
    <citation type="journal article" date="2012" name="J. Bacteriol.">
        <title>Genome Sequence of Micromonospora lupini Lupac 08, Isolated from Root Nodules of Lupinus angustifolius.</title>
        <authorList>
            <person name="Alonso-Vega P."/>
            <person name="Normand P."/>
            <person name="Bacigalupe R."/>
            <person name="Pujic P."/>
            <person name="Lajus A."/>
            <person name="Vallenet D."/>
            <person name="Carro L."/>
            <person name="Coll P."/>
            <person name="Trujillo M.E."/>
        </authorList>
    </citation>
    <scope>NUCLEOTIDE SEQUENCE [LARGE SCALE GENOMIC DNA]</scope>
    <source>
        <strain evidence="13">Lupac 08</strain>
    </source>
</reference>
<feature type="region of interest" description="Disordered" evidence="9">
    <location>
        <begin position="309"/>
        <end position="366"/>
    </location>
</feature>
<evidence type="ECO:0000256" key="7">
    <source>
        <dbReference type="ARBA" id="ARBA00047899"/>
    </source>
</evidence>
<accession>I0L962</accession>
<feature type="region of interest" description="Disordered" evidence="9">
    <location>
        <begin position="398"/>
        <end position="500"/>
    </location>
</feature>
<keyword evidence="10" id="KW-1133">Transmembrane helix</keyword>
<dbReference type="EMBL" id="CAIE01000039">
    <property type="protein sequence ID" value="CCH20359.1"/>
    <property type="molecule type" value="Genomic_DNA"/>
</dbReference>
<keyword evidence="4" id="KW-0547">Nucleotide-binding</keyword>
<feature type="compositionally biased region" description="Basic residues" evidence="9">
    <location>
        <begin position="460"/>
        <end position="470"/>
    </location>
</feature>
<comment type="catalytic activity">
    <reaction evidence="8">
        <text>L-seryl-[protein] + ATP = O-phospho-L-seryl-[protein] + ADP + H(+)</text>
        <dbReference type="Rhea" id="RHEA:17989"/>
        <dbReference type="Rhea" id="RHEA-COMP:9863"/>
        <dbReference type="Rhea" id="RHEA-COMP:11604"/>
        <dbReference type="ChEBI" id="CHEBI:15378"/>
        <dbReference type="ChEBI" id="CHEBI:29999"/>
        <dbReference type="ChEBI" id="CHEBI:30616"/>
        <dbReference type="ChEBI" id="CHEBI:83421"/>
        <dbReference type="ChEBI" id="CHEBI:456216"/>
        <dbReference type="EC" id="2.7.11.1"/>
    </reaction>
</comment>
<dbReference type="InterPro" id="IPR008271">
    <property type="entry name" value="Ser/Thr_kinase_AS"/>
</dbReference>
<dbReference type="RefSeq" id="WP_007463230.1">
    <property type="nucleotide sequence ID" value="NZ_HF570108.1"/>
</dbReference>
<evidence type="ECO:0000256" key="9">
    <source>
        <dbReference type="SAM" id="MobiDB-lite"/>
    </source>
</evidence>
<evidence type="ECO:0000256" key="10">
    <source>
        <dbReference type="SAM" id="Phobius"/>
    </source>
</evidence>
<dbReference type="PROSITE" id="PS00108">
    <property type="entry name" value="PROTEIN_KINASE_ST"/>
    <property type="match status" value="1"/>
</dbReference>
<dbReference type="STRING" id="1150864.MILUP08_45241"/>
<dbReference type="eggNOG" id="COG0515">
    <property type="taxonomic scope" value="Bacteria"/>
</dbReference>
<keyword evidence="10" id="KW-0472">Membrane</keyword>
<evidence type="ECO:0000256" key="1">
    <source>
        <dbReference type="ARBA" id="ARBA00012513"/>
    </source>
</evidence>
<dbReference type="InterPro" id="IPR011009">
    <property type="entry name" value="Kinase-like_dom_sf"/>
</dbReference>
<keyword evidence="6" id="KW-0067">ATP-binding</keyword>
<dbReference type="PRINTS" id="PR01217">
    <property type="entry name" value="PRICHEXTENSN"/>
</dbReference>
<gene>
    <name evidence="12" type="ORF">MILUP08_45241</name>
</gene>
<dbReference type="GO" id="GO:0045717">
    <property type="term" value="P:negative regulation of fatty acid biosynthetic process"/>
    <property type="evidence" value="ECO:0007669"/>
    <property type="project" value="UniProtKB-ARBA"/>
</dbReference>
<dbReference type="Gene3D" id="1.10.510.10">
    <property type="entry name" value="Transferase(Phosphotransferase) domain 1"/>
    <property type="match status" value="1"/>
</dbReference>
<evidence type="ECO:0000256" key="3">
    <source>
        <dbReference type="ARBA" id="ARBA00022679"/>
    </source>
</evidence>
<evidence type="ECO:0000259" key="11">
    <source>
        <dbReference type="PROSITE" id="PS50011"/>
    </source>
</evidence>
<feature type="transmembrane region" description="Helical" evidence="10">
    <location>
        <begin position="370"/>
        <end position="390"/>
    </location>
</feature>
<protein>
    <recommendedName>
        <fullName evidence="1">non-specific serine/threonine protein kinase</fullName>
        <ecNumber evidence="1">2.7.11.1</ecNumber>
    </recommendedName>
</protein>
<dbReference type="Proteomes" id="UP000003448">
    <property type="component" value="Unassembled WGS sequence"/>
</dbReference>
<proteinExistence type="predicted"/>
<evidence type="ECO:0000256" key="5">
    <source>
        <dbReference type="ARBA" id="ARBA00022777"/>
    </source>
</evidence>
<feature type="domain" description="Protein kinase" evidence="11">
    <location>
        <begin position="12"/>
        <end position="278"/>
    </location>
</feature>
<sequence length="500" mass="51381">MLTRGVLLDDRYRLGDRVATGGMGAVWRGTDVLLEREVAVKVLLPSLVADAEFTARFRAEARMLAALRHPGVVAVHDVGQAALADGSRVDYLVMEYVEGEPLSARVRTAGRLDAATTMSVLAQAADALHTAHLAGIVHRDVKPGNLLVKADGRVVLVDFGIARSRSMAGLTAANMVLGTAAYMSPEQATGQPVAAATDVYALGAVAYFCLAGQPPFDGDNPLAVALRHAQDEPAPLPPDTPPAVVAVIARAMAKRPADRYASAAELAAAAADARDATLASIPPAARPPWAVAAPAPPVVGATPAVAPPVPPVPSPTPSVPTRAPTPQPVGATDPTLPPAFRAGLAPIRTETGPTREDSLPTSSRRRRGPLLVGVGAIILIALVGGAVAALRPDAGPGRTTGPAALAGESTSGAGVAPRPPTTPPRDPGPVARRAPTGPGPPHRPAATDRVRPPAAARPSAARHRGRRRPGRPVADRRPVAARRVGPTRTRRCRRAAAATR</sequence>
<dbReference type="Gene3D" id="3.30.200.20">
    <property type="entry name" value="Phosphorylase Kinase, domain 1"/>
    <property type="match status" value="1"/>
</dbReference>
<dbReference type="PROSITE" id="PS50011">
    <property type="entry name" value="PROTEIN_KINASE_DOM"/>
    <property type="match status" value="1"/>
</dbReference>
<dbReference type="AlphaFoldDB" id="I0L962"/>
<keyword evidence="2" id="KW-0723">Serine/threonine-protein kinase</keyword>
<dbReference type="SUPFAM" id="SSF56112">
    <property type="entry name" value="Protein kinase-like (PK-like)"/>
    <property type="match status" value="1"/>
</dbReference>
<dbReference type="PANTHER" id="PTHR43289:SF6">
    <property type="entry name" value="SERINE_THREONINE-PROTEIN KINASE NEKL-3"/>
    <property type="match status" value="1"/>
</dbReference>
<dbReference type="GO" id="GO:0004674">
    <property type="term" value="F:protein serine/threonine kinase activity"/>
    <property type="evidence" value="ECO:0007669"/>
    <property type="project" value="UniProtKB-KW"/>
</dbReference>
<keyword evidence="13" id="KW-1185">Reference proteome</keyword>
<evidence type="ECO:0000256" key="6">
    <source>
        <dbReference type="ARBA" id="ARBA00022840"/>
    </source>
</evidence>
<dbReference type="InterPro" id="IPR000719">
    <property type="entry name" value="Prot_kinase_dom"/>
</dbReference>
<organism evidence="12 13">
    <name type="scientific">Micromonospora lupini str. Lupac 08</name>
    <dbReference type="NCBI Taxonomy" id="1150864"/>
    <lineage>
        <taxon>Bacteria</taxon>
        <taxon>Bacillati</taxon>
        <taxon>Actinomycetota</taxon>
        <taxon>Actinomycetes</taxon>
        <taxon>Micromonosporales</taxon>
        <taxon>Micromonosporaceae</taxon>
        <taxon>Micromonospora</taxon>
    </lineage>
</organism>
<dbReference type="EC" id="2.7.11.1" evidence="1"/>
<feature type="compositionally biased region" description="Pro residues" evidence="9">
    <location>
        <begin position="309"/>
        <end position="327"/>
    </location>
</feature>
<dbReference type="GO" id="GO:0005524">
    <property type="term" value="F:ATP binding"/>
    <property type="evidence" value="ECO:0007669"/>
    <property type="project" value="UniProtKB-KW"/>
</dbReference>
<evidence type="ECO:0000313" key="12">
    <source>
        <dbReference type="EMBL" id="CCH20359.1"/>
    </source>
</evidence>